<evidence type="ECO:0000313" key="3">
    <source>
        <dbReference type="EMBL" id="SHE37999.1"/>
    </source>
</evidence>
<dbReference type="RefSeq" id="WP_094756398.1">
    <property type="nucleotide sequence ID" value="NZ_FQUG01000002.1"/>
</dbReference>
<dbReference type="EMBL" id="FQUG01000002">
    <property type="protein sequence ID" value="SHE37999.1"/>
    <property type="molecule type" value="Genomic_DNA"/>
</dbReference>
<name>A0A1M4T0L9_9FIRM</name>
<dbReference type="InterPro" id="IPR025570">
    <property type="entry name" value="DUF4337"/>
</dbReference>
<feature type="transmembrane region" description="Helical" evidence="2">
    <location>
        <begin position="156"/>
        <end position="177"/>
    </location>
</feature>
<dbReference type="AlphaFoldDB" id="A0A1M4T0L9"/>
<feature type="transmembrane region" description="Helical" evidence="2">
    <location>
        <begin position="20"/>
        <end position="39"/>
    </location>
</feature>
<dbReference type="STRING" id="1123243.SAMN02745190_00322"/>
<evidence type="ECO:0000256" key="2">
    <source>
        <dbReference type="SAM" id="Phobius"/>
    </source>
</evidence>
<keyword evidence="1" id="KW-0175">Coiled coil</keyword>
<protein>
    <recommendedName>
        <fullName evidence="5">DUF4337 domain-containing protein</fullName>
    </recommendedName>
</protein>
<keyword evidence="2" id="KW-1133">Transmembrane helix</keyword>
<feature type="coiled-coil region" evidence="1">
    <location>
        <begin position="90"/>
        <end position="124"/>
    </location>
</feature>
<keyword evidence="2" id="KW-0812">Transmembrane</keyword>
<reference evidence="3 4" key="1">
    <citation type="submission" date="2016-11" db="EMBL/GenBank/DDBJ databases">
        <authorList>
            <person name="Jaros S."/>
            <person name="Januszkiewicz K."/>
            <person name="Wedrychowicz H."/>
        </authorList>
    </citation>
    <scope>NUCLEOTIDE SEQUENCE [LARGE SCALE GENOMIC DNA]</scope>
    <source>
        <strain evidence="3 4">DSM 10502</strain>
    </source>
</reference>
<feature type="transmembrane region" description="Helical" evidence="2">
    <location>
        <begin position="132"/>
        <end position="150"/>
    </location>
</feature>
<dbReference type="OrthoDB" id="9806096at2"/>
<keyword evidence="2" id="KW-0472">Membrane</keyword>
<evidence type="ECO:0008006" key="5">
    <source>
        <dbReference type="Google" id="ProtNLM"/>
    </source>
</evidence>
<keyword evidence="4" id="KW-1185">Reference proteome</keyword>
<dbReference type="Proteomes" id="UP000184404">
    <property type="component" value="Unassembled WGS sequence"/>
</dbReference>
<sequence>MADEQTKEEPKKKEFSERVTQLIALSALFLAICATFASLKAGAYGNKAILAQNQASDGWSYYQAKSLKENTYKVQLDQMKMNPSLDAEAKAKTTEKYKSTIERYKAEEKEISEKAKAAESLRDKSLAFQGRFAEALTYLQIAILLVSLAALVKHIYFWYIGLGIGSVGAYLFISTLIDTL</sequence>
<dbReference type="Pfam" id="PF14235">
    <property type="entry name" value="DUF4337"/>
    <property type="match status" value="1"/>
</dbReference>
<proteinExistence type="predicted"/>
<accession>A0A1M4T0L9</accession>
<gene>
    <name evidence="3" type="ORF">SAMN02745190_00322</name>
</gene>
<evidence type="ECO:0000256" key="1">
    <source>
        <dbReference type="SAM" id="Coils"/>
    </source>
</evidence>
<organism evidence="3 4">
    <name type="scientific">Schwartzia succinivorans DSM 10502</name>
    <dbReference type="NCBI Taxonomy" id="1123243"/>
    <lineage>
        <taxon>Bacteria</taxon>
        <taxon>Bacillati</taxon>
        <taxon>Bacillota</taxon>
        <taxon>Negativicutes</taxon>
        <taxon>Selenomonadales</taxon>
        <taxon>Selenomonadaceae</taxon>
        <taxon>Schwartzia</taxon>
    </lineage>
</organism>
<evidence type="ECO:0000313" key="4">
    <source>
        <dbReference type="Proteomes" id="UP000184404"/>
    </source>
</evidence>